<evidence type="ECO:0000256" key="1">
    <source>
        <dbReference type="ARBA" id="ARBA00022747"/>
    </source>
</evidence>
<dbReference type="AlphaFoldDB" id="A0A1P8UFB2"/>
<gene>
    <name evidence="3" type="ORF">BW247_04985</name>
</gene>
<dbReference type="KEGG" id="afy:BW247_04985"/>
<dbReference type="Gene3D" id="1.10.287.1120">
    <property type="entry name" value="Bipartite methylase S protein"/>
    <property type="match status" value="1"/>
</dbReference>
<dbReference type="GO" id="GO:0003677">
    <property type="term" value="F:DNA binding"/>
    <property type="evidence" value="ECO:0007669"/>
    <property type="project" value="UniProtKB-KW"/>
</dbReference>
<evidence type="ECO:0000256" key="2">
    <source>
        <dbReference type="ARBA" id="ARBA00023125"/>
    </source>
</evidence>
<dbReference type="InterPro" id="IPR044946">
    <property type="entry name" value="Restrct_endonuc_typeI_TRD_sf"/>
</dbReference>
<dbReference type="SUPFAM" id="SSF116734">
    <property type="entry name" value="DNA methylase specificity domain"/>
    <property type="match status" value="1"/>
</dbReference>
<sequence length="73" mass="8260">MPKINREALATLRFPLPPVCEQSKIIDYLTKKTHDIDYYSQAIRESISLLKERRSALITAAVTGQIDPKEMAA</sequence>
<dbReference type="Gene3D" id="3.90.220.20">
    <property type="entry name" value="DNA methylase specificity domains"/>
    <property type="match status" value="1"/>
</dbReference>
<organism evidence="3 4">
    <name type="scientific">Acidihalobacter ferrooxydans</name>
    <dbReference type="NCBI Taxonomy" id="1765967"/>
    <lineage>
        <taxon>Bacteria</taxon>
        <taxon>Pseudomonadati</taxon>
        <taxon>Pseudomonadota</taxon>
        <taxon>Gammaproteobacteria</taxon>
        <taxon>Chromatiales</taxon>
        <taxon>Ectothiorhodospiraceae</taxon>
        <taxon>Acidihalobacter</taxon>
    </lineage>
</organism>
<proteinExistence type="predicted"/>
<name>A0A1P8UFB2_9GAMM</name>
<evidence type="ECO:0000313" key="4">
    <source>
        <dbReference type="Proteomes" id="UP000243807"/>
    </source>
</evidence>
<keyword evidence="4" id="KW-1185">Reference proteome</keyword>
<dbReference type="Proteomes" id="UP000243807">
    <property type="component" value="Chromosome"/>
</dbReference>
<evidence type="ECO:0000313" key="3">
    <source>
        <dbReference type="EMBL" id="APZ42525.1"/>
    </source>
</evidence>
<dbReference type="EMBL" id="CP019434">
    <property type="protein sequence ID" value="APZ42525.1"/>
    <property type="molecule type" value="Genomic_DNA"/>
</dbReference>
<keyword evidence="2" id="KW-0238">DNA-binding</keyword>
<dbReference type="STRING" id="1765967.BW247_04985"/>
<protein>
    <recommendedName>
        <fullName evidence="5">Type I restriction modification DNA specificity domain-containing protein</fullName>
    </recommendedName>
</protein>
<dbReference type="GO" id="GO:0009307">
    <property type="term" value="P:DNA restriction-modification system"/>
    <property type="evidence" value="ECO:0007669"/>
    <property type="project" value="UniProtKB-KW"/>
</dbReference>
<evidence type="ECO:0008006" key="5">
    <source>
        <dbReference type="Google" id="ProtNLM"/>
    </source>
</evidence>
<keyword evidence="1" id="KW-0680">Restriction system</keyword>
<accession>A0A1P8UFB2</accession>
<reference evidence="3 4" key="1">
    <citation type="submission" date="2017-01" db="EMBL/GenBank/DDBJ databases">
        <title>Draft sequence of Acidihalobacter ferrooxidans strain DSM 14175 (strain V8).</title>
        <authorList>
            <person name="Khaleque H.N."/>
            <person name="Ramsay J.P."/>
            <person name="Murphy R.J.T."/>
            <person name="Kaksonen A.H."/>
            <person name="Boxall N.J."/>
            <person name="Watkin E.L.J."/>
        </authorList>
    </citation>
    <scope>NUCLEOTIDE SEQUENCE [LARGE SCALE GENOMIC DNA]</scope>
    <source>
        <strain evidence="3 4">V8</strain>
    </source>
</reference>